<reference evidence="1 2" key="1">
    <citation type="submission" date="2019-02" db="EMBL/GenBank/DDBJ databases">
        <title>Deep-cultivation of Planctomycetes and their phenomic and genomic characterization uncovers novel biology.</title>
        <authorList>
            <person name="Wiegand S."/>
            <person name="Jogler M."/>
            <person name="Boedeker C."/>
            <person name="Pinto D."/>
            <person name="Vollmers J."/>
            <person name="Rivas-Marin E."/>
            <person name="Kohn T."/>
            <person name="Peeters S.H."/>
            <person name="Heuer A."/>
            <person name="Rast P."/>
            <person name="Oberbeckmann S."/>
            <person name="Bunk B."/>
            <person name="Jeske O."/>
            <person name="Meyerdierks A."/>
            <person name="Storesund J.E."/>
            <person name="Kallscheuer N."/>
            <person name="Luecker S."/>
            <person name="Lage O.M."/>
            <person name="Pohl T."/>
            <person name="Merkel B.J."/>
            <person name="Hornburger P."/>
            <person name="Mueller R.-W."/>
            <person name="Bruemmer F."/>
            <person name="Labrenz M."/>
            <person name="Spormann A.M."/>
            <person name="Op den Camp H."/>
            <person name="Overmann J."/>
            <person name="Amann R."/>
            <person name="Jetten M.S.M."/>
            <person name="Mascher T."/>
            <person name="Medema M.H."/>
            <person name="Devos D.P."/>
            <person name="Kaster A.-K."/>
            <person name="Ovreas L."/>
            <person name="Rohde M."/>
            <person name="Galperin M.Y."/>
            <person name="Jogler C."/>
        </authorList>
    </citation>
    <scope>NUCLEOTIDE SEQUENCE [LARGE SCALE GENOMIC DNA]</scope>
    <source>
        <strain evidence="1 2">Pan216</strain>
    </source>
</reference>
<proteinExistence type="predicted"/>
<protein>
    <recommendedName>
        <fullName evidence="3">SMI1 / KNR4 family protein</fullName>
    </recommendedName>
</protein>
<dbReference type="AlphaFoldDB" id="A0A518B2W8"/>
<evidence type="ECO:0008006" key="3">
    <source>
        <dbReference type="Google" id="ProtNLM"/>
    </source>
</evidence>
<dbReference type="Proteomes" id="UP000317093">
    <property type="component" value="Chromosome"/>
</dbReference>
<sequence length="162" mass="18044">MSNEHLPKLLEIPRGGSPPFEGNWRSVEQPLGLALPGSYKTLVDRFGASTWADFLHVLSPFDEEYNLQDVGRQVIEADKVSRSKFPSHYPLPLFPEAGGLLPWAVTDNGDVLYFITRGPADDWPTLIKGPRAPEFEVSFLAPAMLAYRIAAGFYRSTILPEL</sequence>
<name>A0A518B2W8_9BACT</name>
<organism evidence="1 2">
    <name type="scientific">Kolteria novifilia</name>
    <dbReference type="NCBI Taxonomy" id="2527975"/>
    <lineage>
        <taxon>Bacteria</taxon>
        <taxon>Pseudomonadati</taxon>
        <taxon>Planctomycetota</taxon>
        <taxon>Planctomycetia</taxon>
        <taxon>Kolteriales</taxon>
        <taxon>Kolteriaceae</taxon>
        <taxon>Kolteria</taxon>
    </lineage>
</organism>
<evidence type="ECO:0000313" key="2">
    <source>
        <dbReference type="Proteomes" id="UP000317093"/>
    </source>
</evidence>
<dbReference type="OrthoDB" id="292231at2"/>
<dbReference type="EMBL" id="CP036279">
    <property type="protein sequence ID" value="QDU61333.1"/>
    <property type="molecule type" value="Genomic_DNA"/>
</dbReference>
<evidence type="ECO:0000313" key="1">
    <source>
        <dbReference type="EMBL" id="QDU61333.1"/>
    </source>
</evidence>
<keyword evidence="2" id="KW-1185">Reference proteome</keyword>
<accession>A0A518B2W8</accession>
<dbReference type="KEGG" id="knv:Pan216_21880"/>
<gene>
    <name evidence="1" type="ORF">Pan216_21880</name>
</gene>
<dbReference type="Gene3D" id="3.40.1580.10">
    <property type="entry name" value="SMI1/KNR4-like"/>
    <property type="match status" value="1"/>
</dbReference>
<dbReference type="InterPro" id="IPR037883">
    <property type="entry name" value="Knr4/Smi1-like_sf"/>
</dbReference>
<dbReference type="RefSeq" id="WP_145257937.1">
    <property type="nucleotide sequence ID" value="NZ_CP036279.1"/>
</dbReference>
<dbReference type="Pfam" id="PF14568">
    <property type="entry name" value="SUKH_6"/>
    <property type="match status" value="1"/>
</dbReference>
<dbReference type="SUPFAM" id="SSF160631">
    <property type="entry name" value="SMI1/KNR4-like"/>
    <property type="match status" value="1"/>
</dbReference>